<dbReference type="PROSITE" id="PS00073">
    <property type="entry name" value="ACYL_COA_DH_2"/>
    <property type="match status" value="1"/>
</dbReference>
<keyword evidence="16" id="KW-1185">Reference proteome</keyword>
<evidence type="ECO:0000256" key="9">
    <source>
        <dbReference type="ARBA" id="ARBA00050268"/>
    </source>
</evidence>
<dbReference type="PANTHER" id="PTHR43831">
    <property type="entry name" value="ISOBUTYRYL-COA DEHYDROGENASE"/>
    <property type="match status" value="1"/>
</dbReference>
<dbReference type="Pfam" id="PF00441">
    <property type="entry name" value="Acyl-CoA_dh_1"/>
    <property type="match status" value="1"/>
</dbReference>
<organism evidence="15 16">
    <name type="scientific">Nannochloropsis salina CCMP1776</name>
    <dbReference type="NCBI Taxonomy" id="1027361"/>
    <lineage>
        <taxon>Eukaryota</taxon>
        <taxon>Sar</taxon>
        <taxon>Stramenopiles</taxon>
        <taxon>Ochrophyta</taxon>
        <taxon>Eustigmatophyceae</taxon>
        <taxon>Eustigmatales</taxon>
        <taxon>Monodopsidaceae</taxon>
        <taxon>Microchloropsis</taxon>
        <taxon>Microchloropsis salina</taxon>
    </lineage>
</organism>
<evidence type="ECO:0000256" key="4">
    <source>
        <dbReference type="ARBA" id="ARBA00022456"/>
    </source>
</evidence>
<evidence type="ECO:0000256" key="3">
    <source>
        <dbReference type="ARBA" id="ARBA00009347"/>
    </source>
</evidence>
<dbReference type="AlphaFoldDB" id="A0A4D9DE40"/>
<dbReference type="PROSITE" id="PS00072">
    <property type="entry name" value="ACYL_COA_DH_1"/>
    <property type="match status" value="1"/>
</dbReference>
<evidence type="ECO:0000256" key="10">
    <source>
        <dbReference type="ARBA" id="ARBA00071686"/>
    </source>
</evidence>
<evidence type="ECO:0000259" key="13">
    <source>
        <dbReference type="Pfam" id="PF02770"/>
    </source>
</evidence>
<dbReference type="GO" id="GO:0005739">
    <property type="term" value="C:mitochondrion"/>
    <property type="evidence" value="ECO:0007669"/>
    <property type="project" value="TreeGrafter"/>
</dbReference>
<proteinExistence type="inferred from homology"/>
<dbReference type="InterPro" id="IPR037069">
    <property type="entry name" value="AcylCoA_DH/ox_N_sf"/>
</dbReference>
<comment type="catalytic activity">
    <reaction evidence="8">
        <text>(2S)-2-methylbutanoyl-CoA + oxidized [electron-transfer flavoprotein] + H(+) = (2E)-2-methylbut-2-enoyl-CoA + reduced [electron-transfer flavoprotein]</text>
        <dbReference type="Rhea" id="RHEA:48256"/>
        <dbReference type="Rhea" id="RHEA-COMP:10685"/>
        <dbReference type="Rhea" id="RHEA-COMP:10686"/>
        <dbReference type="ChEBI" id="CHEBI:15378"/>
        <dbReference type="ChEBI" id="CHEBI:57337"/>
        <dbReference type="ChEBI" id="CHEBI:57692"/>
        <dbReference type="ChEBI" id="CHEBI:58307"/>
        <dbReference type="ChEBI" id="CHEBI:88166"/>
    </reaction>
    <physiologicalReaction direction="left-to-right" evidence="8">
        <dbReference type="Rhea" id="RHEA:48257"/>
    </physiologicalReaction>
</comment>
<dbReference type="GO" id="GO:0003995">
    <property type="term" value="F:acyl-CoA dehydrogenase activity"/>
    <property type="evidence" value="ECO:0007669"/>
    <property type="project" value="InterPro"/>
</dbReference>
<evidence type="ECO:0000256" key="5">
    <source>
        <dbReference type="ARBA" id="ARBA00022630"/>
    </source>
</evidence>
<comment type="similarity">
    <text evidence="3 11">Belongs to the acyl-CoA dehydrogenase family.</text>
</comment>
<evidence type="ECO:0000256" key="2">
    <source>
        <dbReference type="ARBA" id="ARBA00005109"/>
    </source>
</evidence>
<comment type="pathway">
    <text evidence="2">Amino-acid degradation; L-valine degradation.</text>
</comment>
<feature type="domain" description="Acyl-CoA oxidase/dehydrogenase middle" evidence="13">
    <location>
        <begin position="176"/>
        <end position="269"/>
    </location>
</feature>
<dbReference type="GO" id="GO:0050660">
    <property type="term" value="F:flavin adenine dinucleotide binding"/>
    <property type="evidence" value="ECO:0007669"/>
    <property type="project" value="InterPro"/>
</dbReference>
<keyword evidence="5 11" id="KW-0285">Flavoprotein</keyword>
<dbReference type="Gene3D" id="1.20.140.10">
    <property type="entry name" value="Butyryl-CoA Dehydrogenase, subunit A, domain 3"/>
    <property type="match status" value="1"/>
</dbReference>
<keyword evidence="4" id="KW-0101">Branched-chain amino acid catabolism</keyword>
<dbReference type="SUPFAM" id="SSF47203">
    <property type="entry name" value="Acyl-CoA dehydrogenase C-terminal domain-like"/>
    <property type="match status" value="1"/>
</dbReference>
<dbReference type="SUPFAM" id="SSF56645">
    <property type="entry name" value="Acyl-CoA dehydrogenase NM domain-like"/>
    <property type="match status" value="1"/>
</dbReference>
<keyword evidence="6 11" id="KW-0274">FAD</keyword>
<protein>
    <recommendedName>
        <fullName evidence="10">Isobutyryl-CoA dehydrogenase, mitochondrial</fullName>
    </recommendedName>
</protein>
<evidence type="ECO:0000256" key="6">
    <source>
        <dbReference type="ARBA" id="ARBA00022827"/>
    </source>
</evidence>
<accession>A0A4D9DE40</accession>
<evidence type="ECO:0000256" key="11">
    <source>
        <dbReference type="RuleBase" id="RU362125"/>
    </source>
</evidence>
<evidence type="ECO:0000256" key="8">
    <source>
        <dbReference type="ARBA" id="ARBA00049552"/>
    </source>
</evidence>
<dbReference type="InterPro" id="IPR006089">
    <property type="entry name" value="Acyl-CoA_DH_CS"/>
</dbReference>
<keyword evidence="7 11" id="KW-0560">Oxidoreductase</keyword>
<dbReference type="InterPro" id="IPR052547">
    <property type="entry name" value="Mito_Isobutyryl-CoADH"/>
</dbReference>
<feature type="domain" description="Acyl-CoA dehydrogenase/oxidase N-terminal" evidence="14">
    <location>
        <begin position="60"/>
        <end position="170"/>
    </location>
</feature>
<dbReference type="FunFam" id="2.40.110.10:FF:000001">
    <property type="entry name" value="Acyl-CoA dehydrogenase, mitochondrial"/>
    <property type="match status" value="1"/>
</dbReference>
<gene>
    <name evidence="15" type="ORF">NSK_001212</name>
</gene>
<sequence>MATFLRFPRRFITSPSITKFIAGTKRNRVPYVCIPTLSSIQSSHFATLPDIAAPTLGLDETQCEYFNLAHSFAKNELTPDNAAKWDSKEIFPVETMRKAAQLGFGAVFVREDVGGSGMSRLEGSVIFEALAAGCTSTAAYMTIHSMCGWMLDSFGTEAQRQRWLPRMATMDLLSSYCLTEPNSGSDAVSLSTKAIREGDSYVLNGSKAFISGAGVSDVYLVMCRTGEKGPRGISCILVEKGTEGLSFGAPEKKLGWKSQPTASVTFTDCRVPASNLIGVEGEGFKYAMKGLDGGRINIATCSVGAAQACVERTQAYIMERRQFGKAIGENQYVQFKFAEMVTSVVGARLMVRQAARLLDAKDPQATVACAMAKKVATDSAFAVINDALQMHGGYGYLKDYHVERYLRDVRVHQILEGTNEIMQMIIARKLLQQD</sequence>
<comment type="catalytic activity">
    <reaction evidence="9">
        <text>propanoyl-CoA + oxidized [electron-transfer flavoprotein] + H(+) = acryloyl-CoA + reduced [electron-transfer flavoprotein]</text>
        <dbReference type="Rhea" id="RHEA:31287"/>
        <dbReference type="Rhea" id="RHEA-COMP:10685"/>
        <dbReference type="Rhea" id="RHEA-COMP:10686"/>
        <dbReference type="ChEBI" id="CHEBI:15378"/>
        <dbReference type="ChEBI" id="CHEBI:57367"/>
        <dbReference type="ChEBI" id="CHEBI:57392"/>
        <dbReference type="ChEBI" id="CHEBI:57692"/>
        <dbReference type="ChEBI" id="CHEBI:58307"/>
    </reaction>
    <physiologicalReaction direction="left-to-right" evidence="9">
        <dbReference type="Rhea" id="RHEA:31288"/>
    </physiologicalReaction>
</comment>
<dbReference type="Pfam" id="PF02770">
    <property type="entry name" value="Acyl-CoA_dh_M"/>
    <property type="match status" value="1"/>
</dbReference>
<dbReference type="Gene3D" id="1.10.540.10">
    <property type="entry name" value="Acyl-CoA dehydrogenase/oxidase, N-terminal domain"/>
    <property type="match status" value="1"/>
</dbReference>
<comment type="cofactor">
    <cofactor evidence="1 11">
        <name>FAD</name>
        <dbReference type="ChEBI" id="CHEBI:57692"/>
    </cofactor>
</comment>
<dbReference type="FunFam" id="1.20.140.10:FF:000001">
    <property type="entry name" value="Acyl-CoA dehydrogenase"/>
    <property type="match status" value="1"/>
</dbReference>
<dbReference type="InterPro" id="IPR006091">
    <property type="entry name" value="Acyl-CoA_Oxase/DH_mid-dom"/>
</dbReference>
<comment type="caution">
    <text evidence="15">The sequence shown here is derived from an EMBL/GenBank/DDBJ whole genome shotgun (WGS) entry which is preliminary data.</text>
</comment>
<reference evidence="15 16" key="1">
    <citation type="submission" date="2019-01" db="EMBL/GenBank/DDBJ databases">
        <title>Nuclear Genome Assembly of the Microalgal Biofuel strain Nannochloropsis salina CCMP1776.</title>
        <authorList>
            <person name="Hovde B."/>
        </authorList>
    </citation>
    <scope>NUCLEOTIDE SEQUENCE [LARGE SCALE GENOMIC DNA]</scope>
    <source>
        <strain evidence="15 16">CCMP1776</strain>
    </source>
</reference>
<dbReference type="OrthoDB" id="434771at2759"/>
<evidence type="ECO:0000259" key="14">
    <source>
        <dbReference type="Pfam" id="PF02771"/>
    </source>
</evidence>
<dbReference type="InterPro" id="IPR046373">
    <property type="entry name" value="Acyl-CoA_Oxase/DH_mid-dom_sf"/>
</dbReference>
<dbReference type="Proteomes" id="UP000355283">
    <property type="component" value="Unassembled WGS sequence"/>
</dbReference>
<evidence type="ECO:0000313" key="15">
    <source>
        <dbReference type="EMBL" id="TFJ87865.1"/>
    </source>
</evidence>
<dbReference type="EMBL" id="SDOX01000005">
    <property type="protein sequence ID" value="TFJ87865.1"/>
    <property type="molecule type" value="Genomic_DNA"/>
</dbReference>
<dbReference type="InterPro" id="IPR009100">
    <property type="entry name" value="AcylCoA_DH/oxidase_NM_dom_sf"/>
</dbReference>
<evidence type="ECO:0000256" key="7">
    <source>
        <dbReference type="ARBA" id="ARBA00023002"/>
    </source>
</evidence>
<dbReference type="InterPro" id="IPR013786">
    <property type="entry name" value="AcylCoA_DH/ox_N"/>
</dbReference>
<evidence type="ECO:0000313" key="16">
    <source>
        <dbReference type="Proteomes" id="UP000355283"/>
    </source>
</evidence>
<dbReference type="InterPro" id="IPR009075">
    <property type="entry name" value="AcylCo_DH/oxidase_C"/>
</dbReference>
<evidence type="ECO:0000256" key="1">
    <source>
        <dbReference type="ARBA" id="ARBA00001974"/>
    </source>
</evidence>
<name>A0A4D9DE40_9STRA</name>
<feature type="domain" description="Acyl-CoA dehydrogenase/oxidase C-terminal" evidence="12">
    <location>
        <begin position="281"/>
        <end position="431"/>
    </location>
</feature>
<dbReference type="PANTHER" id="PTHR43831:SF1">
    <property type="entry name" value="ISOBUTYRYL-COA DEHYDROGENASE, MITOCHONDRIAL"/>
    <property type="match status" value="1"/>
</dbReference>
<dbReference type="GO" id="GO:0009083">
    <property type="term" value="P:branched-chain amino acid catabolic process"/>
    <property type="evidence" value="ECO:0007669"/>
    <property type="project" value="UniProtKB-KW"/>
</dbReference>
<dbReference type="PIRSF" id="PIRSF016578">
    <property type="entry name" value="HsaA"/>
    <property type="match status" value="1"/>
</dbReference>
<evidence type="ECO:0000259" key="12">
    <source>
        <dbReference type="Pfam" id="PF00441"/>
    </source>
</evidence>
<dbReference type="Gene3D" id="2.40.110.10">
    <property type="entry name" value="Butyryl-CoA Dehydrogenase, subunit A, domain 2"/>
    <property type="match status" value="1"/>
</dbReference>
<dbReference type="InterPro" id="IPR036250">
    <property type="entry name" value="AcylCo_DH-like_C"/>
</dbReference>
<dbReference type="Pfam" id="PF02771">
    <property type="entry name" value="Acyl-CoA_dh_N"/>
    <property type="match status" value="1"/>
</dbReference>